<dbReference type="EMBL" id="PSZD01000028">
    <property type="protein sequence ID" value="PPJ22656.1"/>
    <property type="molecule type" value="Genomic_DNA"/>
</dbReference>
<evidence type="ECO:0000256" key="1">
    <source>
        <dbReference type="SAM" id="MobiDB-lite"/>
    </source>
</evidence>
<sequence>MASREITVSVALDDTDWDALCEAADQAGMSVPDYLDWAVRLVTLHARSRRDLRPDPAGPPPRRSHTDSGEDSGSTAWTDTFAERLHQRAEQFRND</sequence>
<dbReference type="RefSeq" id="WP_104364537.1">
    <property type="nucleotide sequence ID" value="NZ_PSZD01000028.1"/>
</dbReference>
<accession>A0A2S5ZXD9</accession>
<evidence type="ECO:0000313" key="2">
    <source>
        <dbReference type="EMBL" id="PPJ22656.1"/>
    </source>
</evidence>
<comment type="caution">
    <text evidence="2">The sequence shown here is derived from an EMBL/GenBank/DDBJ whole genome shotgun (WGS) entry which is preliminary data.</text>
</comment>
<gene>
    <name evidence="2" type="ORF">C5F51_30470</name>
</gene>
<feature type="compositionally biased region" description="Basic and acidic residues" evidence="1">
    <location>
        <begin position="81"/>
        <end position="95"/>
    </location>
</feature>
<feature type="region of interest" description="Disordered" evidence="1">
    <location>
        <begin position="48"/>
        <end position="95"/>
    </location>
</feature>
<organism evidence="2 3">
    <name type="scientific">Nocardia nova</name>
    <dbReference type="NCBI Taxonomy" id="37330"/>
    <lineage>
        <taxon>Bacteria</taxon>
        <taxon>Bacillati</taxon>
        <taxon>Actinomycetota</taxon>
        <taxon>Actinomycetes</taxon>
        <taxon>Mycobacteriales</taxon>
        <taxon>Nocardiaceae</taxon>
        <taxon>Nocardia</taxon>
    </lineage>
</organism>
<name>A0A2S5ZXD9_9NOCA</name>
<evidence type="ECO:0000313" key="3">
    <source>
        <dbReference type="Proteomes" id="UP000238356"/>
    </source>
</evidence>
<proteinExistence type="predicted"/>
<keyword evidence="3" id="KW-1185">Reference proteome</keyword>
<protein>
    <submittedName>
        <fullName evidence="2">Uncharacterized protein</fullName>
    </submittedName>
</protein>
<reference evidence="2 3" key="1">
    <citation type="submission" date="2018-02" db="EMBL/GenBank/DDBJ databases">
        <title>8 Nocardia nova and 1 Nocardia cyriacigeorgica strain used for evolution to TMP-SMX.</title>
        <authorList>
            <person name="Mehta H."/>
            <person name="Weng J."/>
            <person name="Shamoo Y."/>
        </authorList>
    </citation>
    <scope>NUCLEOTIDE SEQUENCE [LARGE SCALE GENOMIC DNA]</scope>
    <source>
        <strain evidence="2 3">BAA2227</strain>
    </source>
</reference>
<dbReference type="Proteomes" id="UP000238356">
    <property type="component" value="Unassembled WGS sequence"/>
</dbReference>
<dbReference type="AlphaFoldDB" id="A0A2S5ZXD9"/>